<gene>
    <name evidence="2" type="ORF">DJ018_12960</name>
</gene>
<dbReference type="EMBL" id="QFYR01000003">
    <property type="protein sequence ID" value="RAK52415.1"/>
    <property type="molecule type" value="Genomic_DNA"/>
</dbReference>
<dbReference type="Gene3D" id="3.40.50.300">
    <property type="entry name" value="P-loop containing nucleotide triphosphate hydrolases"/>
    <property type="match status" value="1"/>
</dbReference>
<dbReference type="OrthoDB" id="455474at2"/>
<evidence type="ECO:0000313" key="3">
    <source>
        <dbReference type="Proteomes" id="UP000249725"/>
    </source>
</evidence>
<evidence type="ECO:0000259" key="1">
    <source>
        <dbReference type="Pfam" id="PF00485"/>
    </source>
</evidence>
<dbReference type="GO" id="GO:0005524">
    <property type="term" value="F:ATP binding"/>
    <property type="evidence" value="ECO:0007669"/>
    <property type="project" value="InterPro"/>
</dbReference>
<evidence type="ECO:0000313" key="2">
    <source>
        <dbReference type="EMBL" id="RAK52415.1"/>
    </source>
</evidence>
<keyword evidence="2" id="KW-0808">Transferase</keyword>
<sequence>MDRVCEPLASRAARLRQVKRKTVLIGLCGAQGSGKSTIAAATVRLLRDRGLSAVALSLDDFYLPKAARETLAAKVHPLLATRGPPGTHDVALAGASLDQLRSAGRIALPAFDKAADNRKPRAQWETVATPVDVVIFEGWCVGARAQGGSALAEPVNDLERDEDAQGRWRAYVNAQLDGPYQTLFERLHELVLLEAPSFEVVLAWRTEQERKLRERTGGGMSDAELARFIAHYERLTRWILTEMPGRANWTVRLDADRNPHPDD</sequence>
<feature type="domain" description="Phosphoribulokinase/uridine kinase" evidence="1">
    <location>
        <begin position="24"/>
        <end position="138"/>
    </location>
</feature>
<comment type="caution">
    <text evidence="2">The sequence shown here is derived from an EMBL/GenBank/DDBJ whole genome shotgun (WGS) entry which is preliminary data.</text>
</comment>
<dbReference type="AlphaFoldDB" id="A0A328ACU2"/>
<dbReference type="SUPFAM" id="SSF52540">
    <property type="entry name" value="P-loop containing nucleoside triphosphate hydrolases"/>
    <property type="match status" value="1"/>
</dbReference>
<name>A0A328ACU2_9CAUL</name>
<dbReference type="PRINTS" id="PR00988">
    <property type="entry name" value="URIDINKINASE"/>
</dbReference>
<dbReference type="Pfam" id="PF00485">
    <property type="entry name" value="PRK"/>
    <property type="match status" value="1"/>
</dbReference>
<dbReference type="InterPro" id="IPR006083">
    <property type="entry name" value="PRK/URK"/>
</dbReference>
<accession>A0A328ACU2</accession>
<protein>
    <submittedName>
        <fullName evidence="2">Kinase</fullName>
    </submittedName>
</protein>
<proteinExistence type="predicted"/>
<dbReference type="GO" id="GO:0016301">
    <property type="term" value="F:kinase activity"/>
    <property type="evidence" value="ECO:0007669"/>
    <property type="project" value="UniProtKB-KW"/>
</dbReference>
<dbReference type="PANTHER" id="PTHR10285">
    <property type="entry name" value="URIDINE KINASE"/>
    <property type="match status" value="1"/>
</dbReference>
<dbReference type="Proteomes" id="UP000249725">
    <property type="component" value="Unassembled WGS sequence"/>
</dbReference>
<dbReference type="InterPro" id="IPR027417">
    <property type="entry name" value="P-loop_NTPase"/>
</dbReference>
<organism evidence="2 3">
    <name type="scientific">Phenylobacterium deserti</name>
    <dbReference type="NCBI Taxonomy" id="1914756"/>
    <lineage>
        <taxon>Bacteria</taxon>
        <taxon>Pseudomonadati</taxon>
        <taxon>Pseudomonadota</taxon>
        <taxon>Alphaproteobacteria</taxon>
        <taxon>Caulobacterales</taxon>
        <taxon>Caulobacteraceae</taxon>
        <taxon>Phenylobacterium</taxon>
    </lineage>
</organism>
<keyword evidence="3" id="KW-1185">Reference proteome</keyword>
<reference evidence="3" key="1">
    <citation type="submission" date="2018-05" db="EMBL/GenBank/DDBJ databases">
        <authorList>
            <person name="Li X."/>
        </authorList>
    </citation>
    <scope>NUCLEOTIDE SEQUENCE [LARGE SCALE GENOMIC DNA]</scope>
    <source>
        <strain evidence="3">YIM 73061</strain>
    </source>
</reference>
<keyword evidence="2" id="KW-0418">Kinase</keyword>